<feature type="compositionally biased region" description="Polar residues" evidence="5">
    <location>
        <begin position="36"/>
        <end position="46"/>
    </location>
</feature>
<evidence type="ECO:0000256" key="2">
    <source>
        <dbReference type="ARBA" id="ARBA00022692"/>
    </source>
</evidence>
<keyword evidence="4 6" id="KW-0472">Membrane</keyword>
<dbReference type="SUPFAM" id="SSF103473">
    <property type="entry name" value="MFS general substrate transporter"/>
    <property type="match status" value="1"/>
</dbReference>
<dbReference type="GO" id="GO:0005886">
    <property type="term" value="C:plasma membrane"/>
    <property type="evidence" value="ECO:0007669"/>
    <property type="project" value="TreeGrafter"/>
</dbReference>
<keyword evidence="2 6" id="KW-0812">Transmembrane</keyword>
<keyword evidence="3 6" id="KW-1133">Transmembrane helix</keyword>
<organism evidence="8 9">
    <name type="scientific">Botrytis hyacinthi</name>
    <dbReference type="NCBI Taxonomy" id="278943"/>
    <lineage>
        <taxon>Eukaryota</taxon>
        <taxon>Fungi</taxon>
        <taxon>Dikarya</taxon>
        <taxon>Ascomycota</taxon>
        <taxon>Pezizomycotina</taxon>
        <taxon>Leotiomycetes</taxon>
        <taxon>Helotiales</taxon>
        <taxon>Sclerotiniaceae</taxon>
        <taxon>Botrytis</taxon>
    </lineage>
</organism>
<protein>
    <recommendedName>
        <fullName evidence="7">Major facilitator superfamily (MFS) profile domain-containing protein</fullName>
    </recommendedName>
</protein>
<feature type="transmembrane region" description="Helical" evidence="6">
    <location>
        <begin position="271"/>
        <end position="288"/>
    </location>
</feature>
<dbReference type="InterPro" id="IPR036259">
    <property type="entry name" value="MFS_trans_sf"/>
</dbReference>
<dbReference type="Gene3D" id="1.20.1250.20">
    <property type="entry name" value="MFS general substrate transporter like domains"/>
    <property type="match status" value="1"/>
</dbReference>
<evidence type="ECO:0000259" key="7">
    <source>
        <dbReference type="PROSITE" id="PS50850"/>
    </source>
</evidence>
<keyword evidence="9" id="KW-1185">Reference proteome</keyword>
<dbReference type="PROSITE" id="PS50850">
    <property type="entry name" value="MFS"/>
    <property type="match status" value="1"/>
</dbReference>
<feature type="transmembrane region" description="Helical" evidence="6">
    <location>
        <begin position="152"/>
        <end position="174"/>
    </location>
</feature>
<dbReference type="Pfam" id="PF07690">
    <property type="entry name" value="MFS_1"/>
    <property type="match status" value="1"/>
</dbReference>
<feature type="transmembrane region" description="Helical" evidence="6">
    <location>
        <begin position="126"/>
        <end position="146"/>
    </location>
</feature>
<feature type="transmembrane region" description="Helical" evidence="6">
    <location>
        <begin position="59"/>
        <end position="84"/>
    </location>
</feature>
<reference evidence="8 9" key="1">
    <citation type="submission" date="2017-12" db="EMBL/GenBank/DDBJ databases">
        <title>Comparative genomics of Botrytis spp.</title>
        <authorList>
            <person name="Valero-Jimenez C.A."/>
            <person name="Tapia P."/>
            <person name="Veloso J."/>
            <person name="Silva-Moreno E."/>
            <person name="Staats M."/>
            <person name="Valdes J.H."/>
            <person name="Van Kan J.A.L."/>
        </authorList>
    </citation>
    <scope>NUCLEOTIDE SEQUENCE [LARGE SCALE GENOMIC DNA]</scope>
    <source>
        <strain evidence="8 9">Bh0001</strain>
    </source>
</reference>
<feature type="domain" description="Major facilitator superfamily (MFS) profile" evidence="7">
    <location>
        <begin position="62"/>
        <end position="548"/>
    </location>
</feature>
<proteinExistence type="predicted"/>
<feature type="transmembrane region" description="Helical" evidence="6">
    <location>
        <begin position="354"/>
        <end position="374"/>
    </location>
</feature>
<feature type="transmembrane region" description="Helical" evidence="6">
    <location>
        <begin position="322"/>
        <end position="342"/>
    </location>
</feature>
<gene>
    <name evidence="8" type="ORF">BHYA_0253g00060</name>
</gene>
<dbReference type="InterPro" id="IPR020846">
    <property type="entry name" value="MFS_dom"/>
</dbReference>
<dbReference type="PANTHER" id="PTHR23501">
    <property type="entry name" value="MAJOR FACILITATOR SUPERFAMILY"/>
    <property type="match status" value="1"/>
</dbReference>
<evidence type="ECO:0000313" key="9">
    <source>
        <dbReference type="Proteomes" id="UP000297814"/>
    </source>
</evidence>
<dbReference type="Gene3D" id="1.20.1720.10">
    <property type="entry name" value="Multidrug resistance protein D"/>
    <property type="match status" value="1"/>
</dbReference>
<dbReference type="PANTHER" id="PTHR23501:SF199">
    <property type="entry name" value="MFS EFFLUX TRANSPORTER INPD-RELATED"/>
    <property type="match status" value="1"/>
</dbReference>
<name>A0A4Z1GDX2_9HELO</name>
<comment type="subcellular location">
    <subcellularLocation>
        <location evidence="1">Membrane</location>
        <topology evidence="1">Multi-pass membrane protein</topology>
    </subcellularLocation>
</comment>
<dbReference type="Proteomes" id="UP000297814">
    <property type="component" value="Unassembled WGS sequence"/>
</dbReference>
<feature type="transmembrane region" description="Helical" evidence="6">
    <location>
        <begin position="240"/>
        <end position="259"/>
    </location>
</feature>
<dbReference type="InterPro" id="IPR011701">
    <property type="entry name" value="MFS"/>
</dbReference>
<sequence>MATPDHESHHENTPRFPDVGITDRASLDTPPEGVAHNSNHMTNGQNEDVPGEWLTGNKLIAVSIAFGIANIMVALDSSVLATALPTISSEFKAVSDIGWYGSAYLSAQTSCQPVFGKIYTCFEPKATYLTSLLVFCIGSILCDAAPVSSCLILGQAVTGLAAAGIFIAIFGRVVPLRSRPQGMAIMVSISSIVSMIGSTVGGVLTDSVLTWSLVVFHILDRKPHPDNQLPISTKLLKLDPLSFILLLSSMACLFVAVEFGGASVSLSNSKAWGSVLGFGLLGISFIILKDIKKKSENLDNLPYLPRLRAVINLQMMRQRTVAICYMFSFAYGLAITTHTWLLPTYFQGVKYFSASVSGFLGLSLSIPMIIFSLVTGFSTTCCGHYVPFMWAGTLIYVAGSVFLYLLTTDSGMGVYIGYPVIAGIGCGMAIQVTFIAVQVVVSPSEMAHACSMEVLFRQLGSAIAISVAENIFLSSTQGRLQQLLPQSNDSILKSGIREFAMLSQILPPAEQQEAKSLVSYGVKQAFILPLTASCVAAVASWGMEQIKIEDENEKGMAQNIELT</sequence>
<evidence type="ECO:0000256" key="5">
    <source>
        <dbReference type="SAM" id="MobiDB-lite"/>
    </source>
</evidence>
<feature type="compositionally biased region" description="Basic and acidic residues" evidence="5">
    <location>
        <begin position="1"/>
        <end position="13"/>
    </location>
</feature>
<dbReference type="GO" id="GO:0022857">
    <property type="term" value="F:transmembrane transporter activity"/>
    <property type="evidence" value="ECO:0007669"/>
    <property type="project" value="InterPro"/>
</dbReference>
<feature type="transmembrane region" description="Helical" evidence="6">
    <location>
        <begin position="386"/>
        <end position="406"/>
    </location>
</feature>
<comment type="caution">
    <text evidence="8">The sequence shown here is derived from an EMBL/GenBank/DDBJ whole genome shotgun (WGS) entry which is preliminary data.</text>
</comment>
<evidence type="ECO:0000256" key="3">
    <source>
        <dbReference type="ARBA" id="ARBA00022989"/>
    </source>
</evidence>
<evidence type="ECO:0000256" key="4">
    <source>
        <dbReference type="ARBA" id="ARBA00023136"/>
    </source>
</evidence>
<evidence type="ECO:0000256" key="6">
    <source>
        <dbReference type="SAM" id="Phobius"/>
    </source>
</evidence>
<evidence type="ECO:0000256" key="1">
    <source>
        <dbReference type="ARBA" id="ARBA00004141"/>
    </source>
</evidence>
<accession>A0A4Z1GDX2</accession>
<evidence type="ECO:0000313" key="8">
    <source>
        <dbReference type="EMBL" id="TGO33309.1"/>
    </source>
</evidence>
<feature type="transmembrane region" description="Helical" evidence="6">
    <location>
        <begin position="418"/>
        <end position="441"/>
    </location>
</feature>
<dbReference type="AlphaFoldDB" id="A0A4Z1GDX2"/>
<dbReference type="EMBL" id="PQXK01000253">
    <property type="protein sequence ID" value="TGO33309.1"/>
    <property type="molecule type" value="Genomic_DNA"/>
</dbReference>
<feature type="region of interest" description="Disordered" evidence="5">
    <location>
        <begin position="1"/>
        <end position="48"/>
    </location>
</feature>